<evidence type="ECO:0000313" key="13">
    <source>
        <dbReference type="EMBL" id="GLQ76425.1"/>
    </source>
</evidence>
<keyword evidence="5" id="KW-0813">Transport</keyword>
<evidence type="ECO:0000256" key="6">
    <source>
        <dbReference type="ARBA" id="ARBA00022475"/>
    </source>
</evidence>
<evidence type="ECO:0000256" key="3">
    <source>
        <dbReference type="ARBA" id="ARBA00013489"/>
    </source>
</evidence>
<evidence type="ECO:0000256" key="12">
    <source>
        <dbReference type="SAM" id="Phobius"/>
    </source>
</evidence>
<keyword evidence="7 12" id="KW-0812">Transmembrane</keyword>
<dbReference type="GO" id="GO:0042910">
    <property type="term" value="F:xenobiotic transmembrane transporter activity"/>
    <property type="evidence" value="ECO:0007669"/>
    <property type="project" value="InterPro"/>
</dbReference>
<feature type="transmembrane region" description="Helical" evidence="12">
    <location>
        <begin position="195"/>
        <end position="216"/>
    </location>
</feature>
<keyword evidence="6" id="KW-1003">Cell membrane</keyword>
<feature type="transmembrane region" description="Helical" evidence="12">
    <location>
        <begin position="388"/>
        <end position="409"/>
    </location>
</feature>
<evidence type="ECO:0000256" key="1">
    <source>
        <dbReference type="ARBA" id="ARBA00004429"/>
    </source>
</evidence>
<dbReference type="NCBIfam" id="TIGR00797">
    <property type="entry name" value="matE"/>
    <property type="match status" value="1"/>
</dbReference>
<dbReference type="GO" id="GO:0005886">
    <property type="term" value="C:plasma membrane"/>
    <property type="evidence" value="ECO:0007669"/>
    <property type="project" value="UniProtKB-SubCell"/>
</dbReference>
<evidence type="ECO:0000256" key="8">
    <source>
        <dbReference type="ARBA" id="ARBA00022989"/>
    </source>
</evidence>
<name>A0AAV5P0C9_9VIBR</name>
<gene>
    <name evidence="13" type="primary">vmrA</name>
    <name evidence="13" type="ORF">GCM10007932_57880</name>
</gene>
<protein>
    <recommendedName>
        <fullName evidence="4">Multidrug export protein MepA</fullName>
    </recommendedName>
    <alternativeName>
        <fullName evidence="3">Multidrug resistance protein NorM</fullName>
    </alternativeName>
    <alternativeName>
        <fullName evidence="11">Na(+)/drug antiporter</fullName>
    </alternativeName>
</protein>
<evidence type="ECO:0000256" key="2">
    <source>
        <dbReference type="ARBA" id="ARBA00008417"/>
    </source>
</evidence>
<evidence type="ECO:0000256" key="4">
    <source>
        <dbReference type="ARBA" id="ARBA00022106"/>
    </source>
</evidence>
<dbReference type="NCBIfam" id="NF007130">
    <property type="entry name" value="PRK09575.1"/>
    <property type="match status" value="1"/>
</dbReference>
<feature type="transmembrane region" description="Helical" evidence="12">
    <location>
        <begin position="137"/>
        <end position="158"/>
    </location>
</feature>
<evidence type="ECO:0000256" key="5">
    <source>
        <dbReference type="ARBA" id="ARBA00022448"/>
    </source>
</evidence>
<accession>A0AAV5P0C9</accession>
<evidence type="ECO:0000313" key="14">
    <source>
        <dbReference type="Proteomes" id="UP001156690"/>
    </source>
</evidence>
<dbReference type="GO" id="GO:0015297">
    <property type="term" value="F:antiporter activity"/>
    <property type="evidence" value="ECO:0007669"/>
    <property type="project" value="InterPro"/>
</dbReference>
<feature type="transmembrane region" description="Helical" evidence="12">
    <location>
        <begin position="415"/>
        <end position="435"/>
    </location>
</feature>
<feature type="transmembrane region" description="Helical" evidence="12">
    <location>
        <begin position="268"/>
        <end position="287"/>
    </location>
</feature>
<evidence type="ECO:0000256" key="11">
    <source>
        <dbReference type="ARBA" id="ARBA00030855"/>
    </source>
</evidence>
<feature type="transmembrane region" description="Helical" evidence="12">
    <location>
        <begin position="57"/>
        <end position="81"/>
    </location>
</feature>
<comment type="subcellular location">
    <subcellularLocation>
        <location evidence="1">Cell inner membrane</location>
        <topology evidence="1">Multi-pass membrane protein</topology>
    </subcellularLocation>
</comment>
<dbReference type="InterPro" id="IPR051327">
    <property type="entry name" value="MATE_MepA_subfamily"/>
</dbReference>
<dbReference type="EMBL" id="BSNX01000075">
    <property type="protein sequence ID" value="GLQ76425.1"/>
    <property type="molecule type" value="Genomic_DNA"/>
</dbReference>
<dbReference type="CDD" id="cd13143">
    <property type="entry name" value="MATE_MepA_like"/>
    <property type="match status" value="1"/>
</dbReference>
<keyword evidence="10" id="KW-0046">Antibiotic resistance</keyword>
<feature type="transmembrane region" description="Helical" evidence="12">
    <location>
        <begin position="361"/>
        <end position="381"/>
    </location>
</feature>
<dbReference type="PANTHER" id="PTHR43823:SF3">
    <property type="entry name" value="MULTIDRUG EXPORT PROTEIN MEPA"/>
    <property type="match status" value="1"/>
</dbReference>
<comment type="caution">
    <text evidence="13">The sequence shown here is derived from an EMBL/GenBank/DDBJ whole genome shotgun (WGS) entry which is preliminary data.</text>
</comment>
<reference evidence="14" key="1">
    <citation type="journal article" date="2019" name="Int. J. Syst. Evol. Microbiol.">
        <title>The Global Catalogue of Microorganisms (GCM) 10K type strain sequencing project: providing services to taxonomists for standard genome sequencing and annotation.</title>
        <authorList>
            <consortium name="The Broad Institute Genomics Platform"/>
            <consortium name="The Broad Institute Genome Sequencing Center for Infectious Disease"/>
            <person name="Wu L."/>
            <person name="Ma J."/>
        </authorList>
    </citation>
    <scope>NUCLEOTIDE SEQUENCE [LARGE SCALE GENOMIC DNA]</scope>
    <source>
        <strain evidence="14">NBRC 15640</strain>
    </source>
</reference>
<dbReference type="Pfam" id="PF01554">
    <property type="entry name" value="MatE"/>
    <property type="match status" value="2"/>
</dbReference>
<organism evidence="13 14">
    <name type="scientific">Vibrio penaeicida</name>
    <dbReference type="NCBI Taxonomy" id="104609"/>
    <lineage>
        <taxon>Bacteria</taxon>
        <taxon>Pseudomonadati</taxon>
        <taxon>Pseudomonadota</taxon>
        <taxon>Gammaproteobacteria</taxon>
        <taxon>Vibrionales</taxon>
        <taxon>Vibrionaceae</taxon>
        <taxon>Vibrio</taxon>
    </lineage>
</organism>
<evidence type="ECO:0000256" key="10">
    <source>
        <dbReference type="ARBA" id="ARBA00023251"/>
    </source>
</evidence>
<feature type="transmembrane region" description="Helical" evidence="12">
    <location>
        <begin position="317"/>
        <end position="341"/>
    </location>
</feature>
<dbReference type="PANTHER" id="PTHR43823">
    <property type="entry name" value="SPORULATION PROTEIN YKVU"/>
    <property type="match status" value="1"/>
</dbReference>
<proteinExistence type="inferred from homology"/>
<evidence type="ECO:0000256" key="7">
    <source>
        <dbReference type="ARBA" id="ARBA00022692"/>
    </source>
</evidence>
<comment type="similarity">
    <text evidence="2">Belongs to the multi antimicrobial extrusion (MATE) (TC 2.A.66.1) family. MepA subfamily.</text>
</comment>
<keyword evidence="8 12" id="KW-1133">Transmembrane helix</keyword>
<dbReference type="PIRSF" id="PIRSF006603">
    <property type="entry name" value="DinF"/>
    <property type="match status" value="1"/>
</dbReference>
<dbReference type="InterPro" id="IPR048279">
    <property type="entry name" value="MdtK-like"/>
</dbReference>
<keyword evidence="9 12" id="KW-0472">Membrane</keyword>
<dbReference type="InterPro" id="IPR002528">
    <property type="entry name" value="MATE_fam"/>
</dbReference>
<evidence type="ECO:0000256" key="9">
    <source>
        <dbReference type="ARBA" id="ARBA00023136"/>
    </source>
</evidence>
<dbReference type="RefSeq" id="WP_126606512.1">
    <property type="nucleotide sequence ID" value="NZ_AP025145.1"/>
</dbReference>
<feature type="transmembrane region" description="Helical" evidence="12">
    <location>
        <begin position="20"/>
        <end position="37"/>
    </location>
</feature>
<dbReference type="GO" id="GO:0046677">
    <property type="term" value="P:response to antibiotic"/>
    <property type="evidence" value="ECO:0007669"/>
    <property type="project" value="UniProtKB-KW"/>
</dbReference>
<feature type="transmembrane region" description="Helical" evidence="12">
    <location>
        <begin position="93"/>
        <end position="117"/>
    </location>
</feature>
<dbReference type="InterPro" id="IPR045070">
    <property type="entry name" value="MATE_MepA-like"/>
</dbReference>
<feature type="transmembrane region" description="Helical" evidence="12">
    <location>
        <begin position="170"/>
        <end position="189"/>
    </location>
</feature>
<feature type="transmembrane region" description="Helical" evidence="12">
    <location>
        <begin position="237"/>
        <end position="256"/>
    </location>
</feature>
<dbReference type="AlphaFoldDB" id="A0AAV5P0C9"/>
<sequence>MSQITASQKNDSVTSTFWRYAVPSIVAMVVSGLYQVIDGIFVGHYVGGEGLAGINMAFPVLAVVIGIGLLIGMGGGSVISIKRGEGNTQSVNHSLFTSIFLVLITGMVGAIFLVISSDSILSIQGASNTPRAFAEDYIDILTMGTVLTIGAAALPMLVRNDNSPNLATAFIVVGALANILLDYVFLAHLNMGLKGAAIATLIAQLATCLLALWYFISKHSEASLNQGKFSFKIAKQIFELGASSLVMFIYFGFVLALHNKLFMMYGDATHVAAFAIVGYIASLYYYFTEGIANGMQPPVSYYFGAKQYDNIIKTVKLALAVSVGLGIVVVLLVNVYPLAAISLFTTGDVALTDATAQGVKLHLLGIYLDGFLFAASVYFMAIGLGGKALFVSAGNMFIQLPFLWILPKYLGVDGIWLSVPASNIALTVIVLPMLIKSLRNLKEEAQHPEPLPAT</sequence>
<keyword evidence="14" id="KW-1185">Reference proteome</keyword>
<dbReference type="Proteomes" id="UP001156690">
    <property type="component" value="Unassembled WGS sequence"/>
</dbReference>